<protein>
    <submittedName>
        <fullName evidence="1">DUF4920 domain-containing protein</fullName>
    </submittedName>
</protein>
<dbReference type="PROSITE" id="PS51257">
    <property type="entry name" value="PROKAR_LIPOPROTEIN"/>
    <property type="match status" value="1"/>
</dbReference>
<accession>A0ABV0AET9</accession>
<dbReference type="InterPro" id="IPR032577">
    <property type="entry name" value="DUF4920"/>
</dbReference>
<dbReference type="Pfam" id="PF16267">
    <property type="entry name" value="DUF4920"/>
    <property type="match status" value="1"/>
</dbReference>
<comment type="caution">
    <text evidence="1">The sequence shown here is derived from an EMBL/GenBank/DDBJ whole genome shotgun (WGS) entry which is preliminary data.</text>
</comment>
<organism evidence="1 2">
    <name type="scientific">Mariniflexile soesokkakense</name>
    <dbReference type="NCBI Taxonomy" id="1343160"/>
    <lineage>
        <taxon>Bacteria</taxon>
        <taxon>Pseudomonadati</taxon>
        <taxon>Bacteroidota</taxon>
        <taxon>Flavobacteriia</taxon>
        <taxon>Flavobacteriales</taxon>
        <taxon>Flavobacteriaceae</taxon>
        <taxon>Mariniflexile</taxon>
    </lineage>
</organism>
<dbReference type="EMBL" id="JAZHYP010000008">
    <property type="protein sequence ID" value="MEN3324874.1"/>
    <property type="molecule type" value="Genomic_DNA"/>
</dbReference>
<sequence>MKQLLFAIFCLFLVYSCKNKDSYQSFGKQITVAKTMDVFSMAPYYKSMQVGDSMNIKMKAKVIDVCQAKGCWMTLNLENGNEVMVKFKDYGFFVPKDIAGKEVIVNGKAFVKEFSVNEKRHYAEDAGKTIEEIESITQPKRSFSFEADGVLIQQ</sequence>
<dbReference type="RefSeq" id="WP_346242670.1">
    <property type="nucleotide sequence ID" value="NZ_JAZHYP010000008.1"/>
</dbReference>
<evidence type="ECO:0000313" key="2">
    <source>
        <dbReference type="Proteomes" id="UP001416393"/>
    </source>
</evidence>
<evidence type="ECO:0000313" key="1">
    <source>
        <dbReference type="EMBL" id="MEN3324874.1"/>
    </source>
</evidence>
<gene>
    <name evidence="1" type="ORF">VP395_14135</name>
</gene>
<reference evidence="1 2" key="1">
    <citation type="submission" date="2024-01" db="EMBL/GenBank/DDBJ databases">
        <title>Mariniflexile litorale sp. nov., isolated from the shallow sediments of the Sea of Japan.</title>
        <authorList>
            <person name="Romanenko L."/>
            <person name="Bystritskaya E."/>
            <person name="Isaeva M."/>
        </authorList>
    </citation>
    <scope>NUCLEOTIDE SEQUENCE [LARGE SCALE GENOMIC DNA]</scope>
    <source>
        <strain evidence="1 2">KCTC 32427</strain>
    </source>
</reference>
<dbReference type="Proteomes" id="UP001416393">
    <property type="component" value="Unassembled WGS sequence"/>
</dbReference>
<name>A0ABV0AET9_9FLAO</name>
<proteinExistence type="predicted"/>
<keyword evidence="2" id="KW-1185">Reference proteome</keyword>